<dbReference type="PROSITE" id="PS00012">
    <property type="entry name" value="PHOSPHOPANTETHEINE"/>
    <property type="match status" value="1"/>
</dbReference>
<dbReference type="EMBL" id="AUBJ02000001">
    <property type="protein sequence ID" value="MCP2331234.1"/>
    <property type="molecule type" value="Genomic_DNA"/>
</dbReference>
<evidence type="ECO:0000256" key="2">
    <source>
        <dbReference type="ARBA" id="ARBA00022553"/>
    </source>
</evidence>
<feature type="domain" description="Carrier" evidence="3">
    <location>
        <begin position="3"/>
        <end position="81"/>
    </location>
</feature>
<gene>
    <name evidence="4" type="ORF">G443_001504</name>
</gene>
<dbReference type="Pfam" id="PF00550">
    <property type="entry name" value="PP-binding"/>
    <property type="match status" value="1"/>
</dbReference>
<organism evidence="4 5">
    <name type="scientific">Actinoalloteichus caeruleus DSM 43889</name>
    <dbReference type="NCBI Taxonomy" id="1120930"/>
    <lineage>
        <taxon>Bacteria</taxon>
        <taxon>Bacillati</taxon>
        <taxon>Actinomycetota</taxon>
        <taxon>Actinomycetes</taxon>
        <taxon>Pseudonocardiales</taxon>
        <taxon>Pseudonocardiaceae</taxon>
        <taxon>Actinoalloteichus</taxon>
        <taxon>Actinoalloteichus cyanogriseus</taxon>
    </lineage>
</organism>
<reference evidence="4 5" key="2">
    <citation type="submission" date="2022-06" db="EMBL/GenBank/DDBJ databases">
        <title>Genomic Encyclopedia of Type Strains, Phase I: the one thousand microbial genomes (KMG-I) project.</title>
        <authorList>
            <person name="Kyrpides N."/>
        </authorList>
    </citation>
    <scope>NUCLEOTIDE SEQUENCE [LARGE SCALE GENOMIC DNA]</scope>
    <source>
        <strain evidence="4 5">DSM 43889</strain>
    </source>
</reference>
<dbReference type="InterPro" id="IPR006162">
    <property type="entry name" value="Ppantetheine_attach_site"/>
</dbReference>
<sequence>MSRFDLDELRQIMRSSAGVDEGVDLAGDIGDLEFGDLGYDSLAVLELVSQVQRAHGIVIPDEAVEEMPTPNRAVEYINRLAMEGNRS</sequence>
<evidence type="ECO:0000313" key="4">
    <source>
        <dbReference type="EMBL" id="MCP2331234.1"/>
    </source>
</evidence>
<dbReference type="PROSITE" id="PS50075">
    <property type="entry name" value="CARRIER"/>
    <property type="match status" value="1"/>
</dbReference>
<dbReference type="InterPro" id="IPR009081">
    <property type="entry name" value="PP-bd_ACP"/>
</dbReference>
<keyword evidence="2" id="KW-0597">Phosphoprotein</keyword>
<dbReference type="Gene3D" id="1.10.1200.10">
    <property type="entry name" value="ACP-like"/>
    <property type="match status" value="1"/>
</dbReference>
<dbReference type="InterPro" id="IPR036736">
    <property type="entry name" value="ACP-like_sf"/>
</dbReference>
<evidence type="ECO:0000313" key="5">
    <source>
        <dbReference type="Proteomes" id="UP000791080"/>
    </source>
</evidence>
<protein>
    <submittedName>
        <fullName evidence="4">Act minimal PKS acyl carrier protein</fullName>
    </submittedName>
</protein>
<dbReference type="SUPFAM" id="SSF47336">
    <property type="entry name" value="ACP-like"/>
    <property type="match status" value="1"/>
</dbReference>
<keyword evidence="5" id="KW-1185">Reference proteome</keyword>
<keyword evidence="1" id="KW-0596">Phosphopantetheine</keyword>
<dbReference type="InterPro" id="IPR020806">
    <property type="entry name" value="PKS_PP-bd"/>
</dbReference>
<evidence type="ECO:0000256" key="1">
    <source>
        <dbReference type="ARBA" id="ARBA00022450"/>
    </source>
</evidence>
<proteinExistence type="predicted"/>
<dbReference type="SMART" id="SM00823">
    <property type="entry name" value="PKS_PP"/>
    <property type="match status" value="1"/>
</dbReference>
<comment type="caution">
    <text evidence="4">The sequence shown here is derived from an EMBL/GenBank/DDBJ whole genome shotgun (WGS) entry which is preliminary data.</text>
</comment>
<accession>A0ABT1JG23</accession>
<dbReference type="RefSeq" id="WP_026419126.1">
    <property type="nucleotide sequence ID" value="NZ_AUBJ02000001.1"/>
</dbReference>
<evidence type="ECO:0000259" key="3">
    <source>
        <dbReference type="PROSITE" id="PS50075"/>
    </source>
</evidence>
<dbReference type="Proteomes" id="UP000791080">
    <property type="component" value="Unassembled WGS sequence"/>
</dbReference>
<reference evidence="4 5" key="1">
    <citation type="submission" date="2013-07" db="EMBL/GenBank/DDBJ databases">
        <authorList>
            <consortium name="DOE Joint Genome Institute"/>
            <person name="Reeve W."/>
            <person name="Huntemann M."/>
            <person name="Han J."/>
            <person name="Chen A."/>
            <person name="Kyrpides N."/>
            <person name="Mavromatis K."/>
            <person name="Markowitz V."/>
            <person name="Palaniappan K."/>
            <person name="Ivanova N."/>
            <person name="Schaumberg A."/>
            <person name="Pati A."/>
            <person name="Liolios K."/>
            <person name="Nordberg H.P."/>
            <person name="Cantor M.N."/>
            <person name="Hua S.X."/>
            <person name="Woyke T."/>
        </authorList>
    </citation>
    <scope>NUCLEOTIDE SEQUENCE [LARGE SCALE GENOMIC DNA]</scope>
    <source>
        <strain evidence="4 5">DSM 43889</strain>
    </source>
</reference>
<name>A0ABT1JG23_ACTCY</name>